<sequence>FTFYFAQKVTMSITLDFNGKNFAKGKNLDVHYLPAKIDGDGEANVKNYFNNYTREATEFGTGILTNALRGFPLMGEKLKVPEGYCGLVLQETEKPISDTSDRKLRLTGVFQDFTYWNYDKVPSNGDPYRQALPLPDVAQALSQPISEEDLEKEIARNKENVKEST</sequence>
<reference evidence="2" key="1">
    <citation type="submission" date="2002-11" db="EMBL/GenBank/DDBJ databases">
        <authorList>
            <person name="Stapleton M."/>
            <person name="Brokstein P."/>
            <person name="Hong L."/>
            <person name="Agbayani A."/>
            <person name="Carlson J."/>
            <person name="Champe M."/>
            <person name="Chavez C."/>
            <person name="Dorsett V."/>
            <person name="Dresnek D."/>
            <person name="Farfan D."/>
            <person name="Frise E."/>
            <person name="George R."/>
            <person name="Gonzalez M."/>
            <person name="Guarin H."/>
            <person name="Kronmiller B."/>
            <person name="Li P."/>
            <person name="Liao G."/>
            <person name="Miranda A."/>
            <person name="Mungall C.J."/>
            <person name="Nunoo J."/>
            <person name="Pacleb J."/>
            <person name="Paragas V."/>
            <person name="Park S."/>
            <person name="Patel S."/>
            <person name="Phouanenavong S."/>
            <person name="Wan K."/>
            <person name="Yu C."/>
            <person name="Lewis S.E."/>
            <person name="Rubin G.M."/>
            <person name="Celniker S."/>
        </authorList>
    </citation>
    <scope>NUCLEOTIDE SEQUENCE</scope>
    <source>
        <strain evidence="2">Berkeley</strain>
    </source>
</reference>
<dbReference type="GO" id="GO:0032299">
    <property type="term" value="C:ribonuclease H2 complex"/>
    <property type="evidence" value="ECO:0007669"/>
    <property type="project" value="InterPro"/>
</dbReference>
<name>Q8IGW9_DROME</name>
<dbReference type="HOGENOM" id="CLU_097632_2_1_1"/>
<feature type="compositionally biased region" description="Basic and acidic residues" evidence="1">
    <location>
        <begin position="152"/>
        <end position="165"/>
    </location>
</feature>
<dbReference type="CDD" id="cd09271">
    <property type="entry name" value="RNase_H2-C"/>
    <property type="match status" value="1"/>
</dbReference>
<dbReference type="OrthoDB" id="6222486at2759"/>
<dbReference type="AGR" id="FB:FBgn0050105"/>
<dbReference type="ExpressionAtlas" id="Q8IGW9">
    <property type="expression patterns" value="baseline and differential"/>
</dbReference>
<proteinExistence type="evidence at transcript level"/>
<accession>Q8IGW9</accession>
<dbReference type="AlphaFoldDB" id="Q8IGW9"/>
<dbReference type="PANTHER" id="PTHR47204">
    <property type="entry name" value="OS02G0168900 PROTEIN"/>
    <property type="match status" value="1"/>
</dbReference>
<dbReference type="Bgee" id="FBgn0050105">
    <property type="expression patterns" value="Expressed in secondary oocyte and 48 other cell types or tissues"/>
</dbReference>
<dbReference type="PANTHER" id="PTHR47204:SF1">
    <property type="entry name" value="RIBONUCLEASE H2 SUBUNIT C"/>
    <property type="match status" value="1"/>
</dbReference>
<evidence type="ECO:0000313" key="3">
    <source>
        <dbReference type="FlyBase" id="FBgn0050105"/>
    </source>
</evidence>
<dbReference type="Pfam" id="PF08615">
    <property type="entry name" value="RNase_H2_suC"/>
    <property type="match status" value="1"/>
</dbReference>
<evidence type="ECO:0000256" key="1">
    <source>
        <dbReference type="SAM" id="MobiDB-lite"/>
    </source>
</evidence>
<dbReference type="Gene3D" id="2.40.128.680">
    <property type="match status" value="1"/>
</dbReference>
<dbReference type="PhylomeDB" id="Q8IGW9"/>
<dbReference type="GO" id="GO:0006401">
    <property type="term" value="P:RNA catabolic process"/>
    <property type="evidence" value="ECO:0007669"/>
    <property type="project" value="InterPro"/>
</dbReference>
<dbReference type="VEuPathDB" id="VectorBase:FBgn0050105"/>
<protein>
    <submittedName>
        <fullName evidence="2">RE11282p</fullName>
    </submittedName>
</protein>
<evidence type="ECO:0000313" key="2">
    <source>
        <dbReference type="EMBL" id="AAN71305.1"/>
    </source>
</evidence>
<gene>
    <name evidence="3" type="ORF">CG30105</name>
</gene>
<dbReference type="InterPro" id="IPR013924">
    <property type="entry name" value="RNase_H2_suC"/>
</dbReference>
<dbReference type="FlyBase" id="FBgn0050105">
    <property type="gene designation" value="CG30105"/>
</dbReference>
<organism evidence="2">
    <name type="scientific">Drosophila melanogaster</name>
    <name type="common">Fruit fly</name>
    <dbReference type="NCBI Taxonomy" id="7227"/>
    <lineage>
        <taxon>Eukaryota</taxon>
        <taxon>Metazoa</taxon>
        <taxon>Ecdysozoa</taxon>
        <taxon>Arthropoda</taxon>
        <taxon>Hexapoda</taxon>
        <taxon>Insecta</taxon>
        <taxon>Pterygota</taxon>
        <taxon>Neoptera</taxon>
        <taxon>Endopterygota</taxon>
        <taxon>Diptera</taxon>
        <taxon>Brachycera</taxon>
        <taxon>Muscomorpha</taxon>
        <taxon>Ephydroidea</taxon>
        <taxon>Drosophilidae</taxon>
        <taxon>Drosophila</taxon>
        <taxon>Sophophora</taxon>
    </lineage>
</organism>
<dbReference type="EMBL" id="BT001550">
    <property type="protein sequence ID" value="AAN71305.1"/>
    <property type="molecule type" value="mRNA"/>
</dbReference>
<feature type="region of interest" description="Disordered" evidence="1">
    <location>
        <begin position="143"/>
        <end position="165"/>
    </location>
</feature>
<feature type="non-terminal residue" evidence="2">
    <location>
        <position position="1"/>
    </location>
</feature>